<keyword evidence="11" id="KW-1185">Reference proteome</keyword>
<keyword evidence="5 7" id="KW-0472">Membrane</keyword>
<feature type="domain" description="Ig-like" evidence="9">
    <location>
        <begin position="325"/>
        <end position="434"/>
    </location>
</feature>
<dbReference type="PROSITE" id="PS50835">
    <property type="entry name" value="IG_LIKE"/>
    <property type="match status" value="1"/>
</dbReference>
<dbReference type="InterPro" id="IPR013783">
    <property type="entry name" value="Ig-like_fold"/>
</dbReference>
<dbReference type="PROSITE" id="PS51450">
    <property type="entry name" value="LRR"/>
    <property type="match status" value="1"/>
</dbReference>
<gene>
    <name evidence="10" type="ORF">FWK35_00017159</name>
</gene>
<feature type="transmembrane region" description="Helical" evidence="7">
    <location>
        <begin position="447"/>
        <end position="472"/>
    </location>
</feature>
<evidence type="ECO:0000256" key="1">
    <source>
        <dbReference type="ARBA" id="ARBA00004167"/>
    </source>
</evidence>
<evidence type="ECO:0000256" key="8">
    <source>
        <dbReference type="SAM" id="SignalP"/>
    </source>
</evidence>
<protein>
    <submittedName>
        <fullName evidence="10">Leucine-rich repeat and fibronectin type-III domain-containing protein 5-like</fullName>
    </submittedName>
</protein>
<dbReference type="InterPro" id="IPR032675">
    <property type="entry name" value="LRR_dom_sf"/>
</dbReference>
<organism evidence="10 11">
    <name type="scientific">Aphis craccivora</name>
    <name type="common">Cowpea aphid</name>
    <dbReference type="NCBI Taxonomy" id="307492"/>
    <lineage>
        <taxon>Eukaryota</taxon>
        <taxon>Metazoa</taxon>
        <taxon>Ecdysozoa</taxon>
        <taxon>Arthropoda</taxon>
        <taxon>Hexapoda</taxon>
        <taxon>Insecta</taxon>
        <taxon>Pterygota</taxon>
        <taxon>Neoptera</taxon>
        <taxon>Paraneoptera</taxon>
        <taxon>Hemiptera</taxon>
        <taxon>Sternorrhyncha</taxon>
        <taxon>Aphidomorpha</taxon>
        <taxon>Aphidoidea</taxon>
        <taxon>Aphididae</taxon>
        <taxon>Aphidini</taxon>
        <taxon>Aphis</taxon>
        <taxon>Aphis</taxon>
    </lineage>
</organism>
<dbReference type="SUPFAM" id="SSF48726">
    <property type="entry name" value="Immunoglobulin"/>
    <property type="match status" value="1"/>
</dbReference>
<evidence type="ECO:0000256" key="4">
    <source>
        <dbReference type="ARBA" id="ARBA00022989"/>
    </source>
</evidence>
<dbReference type="OrthoDB" id="1687175at2759"/>
<evidence type="ECO:0000259" key="9">
    <source>
        <dbReference type="PROSITE" id="PS50835"/>
    </source>
</evidence>
<dbReference type="InterPro" id="IPR007110">
    <property type="entry name" value="Ig-like_dom"/>
</dbReference>
<reference evidence="10 11" key="1">
    <citation type="submission" date="2019-08" db="EMBL/GenBank/DDBJ databases">
        <title>Whole genome of Aphis craccivora.</title>
        <authorList>
            <person name="Voronova N.V."/>
            <person name="Shulinski R.S."/>
            <person name="Bandarenka Y.V."/>
            <person name="Zhorov D.G."/>
            <person name="Warner D."/>
        </authorList>
    </citation>
    <scope>NUCLEOTIDE SEQUENCE [LARGE SCALE GENOMIC DNA]</scope>
    <source>
        <strain evidence="10">180601</strain>
        <tissue evidence="10">Whole Body</tissue>
    </source>
</reference>
<evidence type="ECO:0000256" key="7">
    <source>
        <dbReference type="SAM" id="Phobius"/>
    </source>
</evidence>
<evidence type="ECO:0000313" key="10">
    <source>
        <dbReference type="EMBL" id="KAF0756501.1"/>
    </source>
</evidence>
<dbReference type="Proteomes" id="UP000478052">
    <property type="component" value="Unassembled WGS sequence"/>
</dbReference>
<keyword evidence="3 8" id="KW-0732">Signal</keyword>
<accession>A0A6G0YIS8</accession>
<proteinExistence type="predicted"/>
<dbReference type="Gene3D" id="2.60.40.10">
    <property type="entry name" value="Immunoglobulins"/>
    <property type="match status" value="1"/>
</dbReference>
<dbReference type="PANTHER" id="PTHR24365:SF541">
    <property type="entry name" value="PROTEIN TOLL-RELATED"/>
    <property type="match status" value="1"/>
</dbReference>
<name>A0A6G0YIS8_APHCR</name>
<dbReference type="Pfam" id="PF13927">
    <property type="entry name" value="Ig_3"/>
    <property type="match status" value="1"/>
</dbReference>
<dbReference type="InterPro" id="IPR001611">
    <property type="entry name" value="Leu-rich_rpt"/>
</dbReference>
<dbReference type="EMBL" id="VUJU01003839">
    <property type="protein sequence ID" value="KAF0756501.1"/>
    <property type="molecule type" value="Genomic_DNA"/>
</dbReference>
<keyword evidence="2 7" id="KW-0812">Transmembrane</keyword>
<dbReference type="InterPro" id="IPR036179">
    <property type="entry name" value="Ig-like_dom_sf"/>
</dbReference>
<keyword evidence="6" id="KW-1015">Disulfide bond</keyword>
<dbReference type="Pfam" id="PF13855">
    <property type="entry name" value="LRR_8"/>
    <property type="match status" value="1"/>
</dbReference>
<evidence type="ECO:0000313" key="11">
    <source>
        <dbReference type="Proteomes" id="UP000478052"/>
    </source>
</evidence>
<dbReference type="Gene3D" id="3.80.10.10">
    <property type="entry name" value="Ribonuclease Inhibitor"/>
    <property type="match status" value="1"/>
</dbReference>
<dbReference type="GO" id="GO:0038023">
    <property type="term" value="F:signaling receptor activity"/>
    <property type="evidence" value="ECO:0007669"/>
    <property type="project" value="TreeGrafter"/>
</dbReference>
<evidence type="ECO:0000256" key="3">
    <source>
        <dbReference type="ARBA" id="ARBA00022729"/>
    </source>
</evidence>
<dbReference type="PANTHER" id="PTHR24365">
    <property type="entry name" value="TOLL-LIKE RECEPTOR"/>
    <property type="match status" value="1"/>
</dbReference>
<evidence type="ECO:0000256" key="6">
    <source>
        <dbReference type="ARBA" id="ARBA00023157"/>
    </source>
</evidence>
<sequence>MSNNSKMDSLTIILTTIILHKLTNALDTTTICNNDNACKCINNTVSCTTLAQDGVFVLLNGTEIVQFDNVPITIINNSTFANGKLQKITWVASKIKLVEALNHNDLKYLDLSRNNIIKLSDDIFYNCPYLEYVDLSENQLNILSDDLFLHSSSLRTINLEKNIFNSISKNLFKHTINLKNLSIGNPNLTFLDKNAMTNLYKLEYLSIENSGIRSLNQSSFGVHIYLSSVLLNNCTYLTSIDNNFIGSSSNIKIIELNNCGIIESLPSSIVSLKNLQYLQMSNTQIQPNCQNGWFSQWFNNETTTVVGYEKYSNFIKTLNEINCPPKIYYTNSPITLQLTKKGIINCMAYGNPFPAFTWLIPGGLTFHENKQADVDIANHPNIHNWDLNQIVSQSLLTDKNGSLHILRMLRTNIGNYTCYVSNKYGNSSKTVEVHLDSGVFFNIKINALLLGISSALGFLMLTILCCAFKLLLIRLNCMKKRSQPTETEMESTEKPKLPANV</sequence>
<comment type="caution">
    <text evidence="10">The sequence shown here is derived from an EMBL/GenBank/DDBJ whole genome shotgun (WGS) entry which is preliminary data.</text>
</comment>
<dbReference type="SUPFAM" id="SSF52058">
    <property type="entry name" value="L domain-like"/>
    <property type="match status" value="1"/>
</dbReference>
<evidence type="ECO:0000256" key="5">
    <source>
        <dbReference type="ARBA" id="ARBA00023136"/>
    </source>
</evidence>
<dbReference type="GO" id="GO:0007165">
    <property type="term" value="P:signal transduction"/>
    <property type="evidence" value="ECO:0007669"/>
    <property type="project" value="TreeGrafter"/>
</dbReference>
<comment type="subcellular location">
    <subcellularLocation>
        <location evidence="1">Membrane</location>
        <topology evidence="1">Single-pass membrane protein</topology>
    </subcellularLocation>
</comment>
<feature type="chain" id="PRO_5026242138" evidence="8">
    <location>
        <begin position="26"/>
        <end position="501"/>
    </location>
</feature>
<evidence type="ECO:0000256" key="2">
    <source>
        <dbReference type="ARBA" id="ARBA00022692"/>
    </source>
</evidence>
<dbReference type="AlphaFoldDB" id="A0A6G0YIS8"/>
<feature type="signal peptide" evidence="8">
    <location>
        <begin position="1"/>
        <end position="25"/>
    </location>
</feature>
<keyword evidence="4 7" id="KW-1133">Transmembrane helix</keyword>
<dbReference type="GO" id="GO:0005886">
    <property type="term" value="C:plasma membrane"/>
    <property type="evidence" value="ECO:0007669"/>
    <property type="project" value="TreeGrafter"/>
</dbReference>